<dbReference type="FunFam" id="3.40.50.300:FF:002582">
    <property type="entry name" value="Nicotinamide riboside kinase, variant"/>
    <property type="match status" value="1"/>
</dbReference>
<accession>A0A4U7KR10</accession>
<dbReference type="OrthoDB" id="10041966at2759"/>
<dbReference type="KEGG" id="sgra:EX895_004149"/>
<evidence type="ECO:0000313" key="2">
    <source>
        <dbReference type="EMBL" id="TKY86861.1"/>
    </source>
</evidence>
<dbReference type="GO" id="GO:0005524">
    <property type="term" value="F:ATP binding"/>
    <property type="evidence" value="ECO:0007669"/>
    <property type="project" value="InterPro"/>
</dbReference>
<feature type="domain" description="Phosphoribulokinase/uridine kinase" evidence="1">
    <location>
        <begin position="9"/>
        <end position="177"/>
    </location>
</feature>
<keyword evidence="3" id="KW-1185">Reference proteome</keyword>
<evidence type="ECO:0000313" key="3">
    <source>
        <dbReference type="Proteomes" id="UP000306050"/>
    </source>
</evidence>
<comment type="caution">
    <text evidence="2">The sequence shown here is derived from an EMBL/GenBank/DDBJ whole genome shotgun (WGS) entry which is preliminary data.</text>
</comment>
<dbReference type="CDD" id="cd02024">
    <property type="entry name" value="NRK1"/>
    <property type="match status" value="1"/>
</dbReference>
<dbReference type="AlphaFoldDB" id="A0A4U7KR10"/>
<name>A0A4U7KR10_9BASI</name>
<organism evidence="2 3">
    <name type="scientific">Sporisorium graminicola</name>
    <dbReference type="NCBI Taxonomy" id="280036"/>
    <lineage>
        <taxon>Eukaryota</taxon>
        <taxon>Fungi</taxon>
        <taxon>Dikarya</taxon>
        <taxon>Basidiomycota</taxon>
        <taxon>Ustilaginomycotina</taxon>
        <taxon>Ustilaginomycetes</taxon>
        <taxon>Ustilaginales</taxon>
        <taxon>Ustilaginaceae</taxon>
        <taxon>Sporisorium</taxon>
    </lineage>
</organism>
<evidence type="ECO:0000259" key="1">
    <source>
        <dbReference type="Pfam" id="PF00485"/>
    </source>
</evidence>
<dbReference type="RefSeq" id="XP_029738846.1">
    <property type="nucleotide sequence ID" value="XM_029884745.1"/>
</dbReference>
<dbReference type="SUPFAM" id="SSF52540">
    <property type="entry name" value="P-loop containing nucleoside triphosphate hydrolases"/>
    <property type="match status" value="1"/>
</dbReference>
<proteinExistence type="predicted"/>
<dbReference type="Gene3D" id="3.40.50.300">
    <property type="entry name" value="P-loop containing nucleotide triphosphate hydrolases"/>
    <property type="match status" value="1"/>
</dbReference>
<gene>
    <name evidence="2" type="ORF">EX895_004149</name>
</gene>
<dbReference type="PANTHER" id="PTHR10285">
    <property type="entry name" value="URIDINE KINASE"/>
    <property type="match status" value="1"/>
</dbReference>
<dbReference type="InterPro" id="IPR027417">
    <property type="entry name" value="P-loop_NTPase"/>
</dbReference>
<sequence>MATTSRIVVVGIGGATCSGKTTLAKHLLQILNQSPKGGSSSSSKAGIKDAFILHQDDFAPLEASLPVDQEFGVADWDHPPTAIDYKRMYRTIQHIKATGSFPPEFSSHDHLNSQPDCPISGEVSTKWKDRFASLASTSSPAAEGVRVMLVDGFLLYYDPEVRSTMDVRMFLRTPRAVLKQRREERSGYATAEGTVWKDPEGYFDHIVWPAYELAHKGVFSEQDIEKGTPAQSSAEDGSIPGGSVEGLKVLDAATTQPGSSSSTSAYSTEMTDMVDQTCAAIWDFLTTKL</sequence>
<dbReference type="Pfam" id="PF00485">
    <property type="entry name" value="PRK"/>
    <property type="match status" value="1"/>
</dbReference>
<dbReference type="Proteomes" id="UP000306050">
    <property type="component" value="Chromosome SGRAM_23"/>
</dbReference>
<dbReference type="GO" id="GO:0016301">
    <property type="term" value="F:kinase activity"/>
    <property type="evidence" value="ECO:0007669"/>
    <property type="project" value="InterPro"/>
</dbReference>
<dbReference type="EMBL" id="SRRM01000015">
    <property type="protein sequence ID" value="TKY86861.1"/>
    <property type="molecule type" value="Genomic_DNA"/>
</dbReference>
<protein>
    <recommendedName>
        <fullName evidence="1">Phosphoribulokinase/uridine kinase domain-containing protein</fullName>
    </recommendedName>
</protein>
<dbReference type="InterPro" id="IPR006083">
    <property type="entry name" value="PRK/URK"/>
</dbReference>
<dbReference type="GeneID" id="40727044"/>
<reference evidence="2 3" key="1">
    <citation type="submission" date="2019-05" db="EMBL/GenBank/DDBJ databases">
        <title>Sporisorium graminicola CBS 10092 draft sequencing and annotation.</title>
        <authorList>
            <person name="Solano-Gonzalez S."/>
            <person name="Caddick M.X."/>
            <person name="Darby A."/>
        </authorList>
    </citation>
    <scope>NUCLEOTIDE SEQUENCE [LARGE SCALE GENOMIC DNA]</scope>
    <source>
        <strain evidence="2 3">CBS 10092</strain>
    </source>
</reference>